<accession>A0A830BZ29</accession>
<dbReference type="SUPFAM" id="SSF57997">
    <property type="entry name" value="Tropomyosin"/>
    <property type="match status" value="1"/>
</dbReference>
<evidence type="ECO:0000256" key="2">
    <source>
        <dbReference type="SAM" id="MobiDB-lite"/>
    </source>
</evidence>
<evidence type="ECO:0000256" key="1">
    <source>
        <dbReference type="SAM" id="Coils"/>
    </source>
</evidence>
<feature type="coiled-coil region" evidence="1">
    <location>
        <begin position="372"/>
        <end position="434"/>
    </location>
</feature>
<reference evidence="4" key="1">
    <citation type="submission" date="2020-07" db="EMBL/GenBank/DDBJ databases">
        <title>Ethylene signaling mediates host invasion by parasitic plants.</title>
        <authorList>
            <person name="Yoshida S."/>
        </authorList>
    </citation>
    <scope>NUCLEOTIDE SEQUENCE</scope>
    <source>
        <strain evidence="4">Okayama</strain>
    </source>
</reference>
<gene>
    <name evidence="4" type="ORF">PHJA_000870800</name>
</gene>
<dbReference type="Proteomes" id="UP000653305">
    <property type="component" value="Unassembled WGS sequence"/>
</dbReference>
<evidence type="ECO:0000313" key="5">
    <source>
        <dbReference type="Proteomes" id="UP000653305"/>
    </source>
</evidence>
<feature type="coiled-coil region" evidence="1">
    <location>
        <begin position="229"/>
        <end position="322"/>
    </location>
</feature>
<dbReference type="Pfam" id="PF26581">
    <property type="entry name" value="WIT1_2_N"/>
    <property type="match status" value="1"/>
</dbReference>
<sequence>MEGNDMERYLHEALELSSEVDTTLDRFSEKLTNLENLLPRFLAEENGIVANDFENDEISEELIEKALTFDLLSAMLSFELREVDDLMGCLQDRIVDALRKISSCENSTELLNIQRRLHGSEELLKQSRDRVLEMKIQELELERKFKELKQNEDDLKLKVRLVEQVAFCMEEAAEVAWGRFLEADNTAEILMGISKDTLGKLHLAQFDLIRSSKREEEKTRQLHDLTNHLHSKNTLIENLNTEIAEVNNLREKVKKLEKNLEITQSKLEEANASNETSERRVKEKEGEIEALKEKIYATESRAESAEEKSTHLTESNLELSEEVDFLKGANDSNSKKVSVLEKQLRELDIQFQHSRALSEAGQEQQNMLYSAIWDMETLIDELKQKVAKAENKTESAEERCVVLSETNSDIGKELEFMRSRVELLEKALSRANVEKKTRANDISVRSGRIMDTLISCTKENKILREKLRKDQKNASVILQNNKRCGEKEFQLSKFDSTESASAKVTAVNTTEISSENLQAGGEKLPGGCLSPEDG</sequence>
<dbReference type="Gene3D" id="1.20.5.170">
    <property type="match status" value="1"/>
</dbReference>
<protein>
    <submittedName>
        <fullName evidence="4">WPP domain-interacting tail-anchored protein 2</fullName>
    </submittedName>
</protein>
<dbReference type="OrthoDB" id="1936068at2759"/>
<dbReference type="InterPro" id="IPR039976">
    <property type="entry name" value="WIT1/WIT2"/>
</dbReference>
<dbReference type="PANTHER" id="PTHR35705">
    <property type="entry name" value="WPP DOMAIN-INTERACTING TAIL-ANCHORED PROTEIN 1"/>
    <property type="match status" value="1"/>
</dbReference>
<evidence type="ECO:0000313" key="4">
    <source>
        <dbReference type="EMBL" id="GFP87271.1"/>
    </source>
</evidence>
<dbReference type="EMBL" id="BMAC01000142">
    <property type="protein sequence ID" value="GFP87271.1"/>
    <property type="molecule type" value="Genomic_DNA"/>
</dbReference>
<dbReference type="AlphaFoldDB" id="A0A830BZ29"/>
<feature type="region of interest" description="Disordered" evidence="2">
    <location>
        <begin position="513"/>
        <end position="534"/>
    </location>
</feature>
<keyword evidence="1" id="KW-0175">Coiled coil</keyword>
<organism evidence="4 5">
    <name type="scientific">Phtheirospermum japonicum</name>
    <dbReference type="NCBI Taxonomy" id="374723"/>
    <lineage>
        <taxon>Eukaryota</taxon>
        <taxon>Viridiplantae</taxon>
        <taxon>Streptophyta</taxon>
        <taxon>Embryophyta</taxon>
        <taxon>Tracheophyta</taxon>
        <taxon>Spermatophyta</taxon>
        <taxon>Magnoliopsida</taxon>
        <taxon>eudicotyledons</taxon>
        <taxon>Gunneridae</taxon>
        <taxon>Pentapetalae</taxon>
        <taxon>asterids</taxon>
        <taxon>lamiids</taxon>
        <taxon>Lamiales</taxon>
        <taxon>Orobanchaceae</taxon>
        <taxon>Orobanchaceae incertae sedis</taxon>
        <taxon>Phtheirospermum</taxon>
    </lineage>
</organism>
<keyword evidence="5" id="KW-1185">Reference proteome</keyword>
<evidence type="ECO:0000259" key="3">
    <source>
        <dbReference type="Pfam" id="PF26581"/>
    </source>
</evidence>
<feature type="coiled-coil region" evidence="1">
    <location>
        <begin position="131"/>
        <end position="158"/>
    </location>
</feature>
<dbReference type="PANTHER" id="PTHR35705:SF2">
    <property type="entry name" value="WPP DOMAIN-INTERACTING TAIL-ANCHORED PROTEIN 2"/>
    <property type="match status" value="1"/>
</dbReference>
<comment type="caution">
    <text evidence="4">The sequence shown here is derived from an EMBL/GenBank/DDBJ whole genome shotgun (WGS) entry which is preliminary data.</text>
</comment>
<feature type="domain" description="WIT1/2 N-terminal helical bundle" evidence="3">
    <location>
        <begin position="11"/>
        <end position="146"/>
    </location>
</feature>
<proteinExistence type="predicted"/>
<dbReference type="InterPro" id="IPR058610">
    <property type="entry name" value="WIT1_2_N"/>
</dbReference>
<name>A0A830BZ29_9LAMI</name>